<keyword evidence="1" id="KW-0472">Membrane</keyword>
<keyword evidence="4" id="KW-1185">Reference proteome</keyword>
<gene>
    <name evidence="3" type="ORF">SAMN05414137_12225</name>
</gene>
<reference evidence="4" key="1">
    <citation type="submission" date="2016-10" db="EMBL/GenBank/DDBJ databases">
        <authorList>
            <person name="Varghese N."/>
        </authorList>
    </citation>
    <scope>NUCLEOTIDE SEQUENCE [LARGE SCALE GENOMIC DNA]</scope>
    <source>
        <strain evidence="4">DSM 45096 / BCRC 16803 / CGMCC 4.1857 / CIP 109030 / JCM 12277 / KCTC 19219 / NBRC 100920 / 33214</strain>
    </source>
</reference>
<dbReference type="InterPro" id="IPR013216">
    <property type="entry name" value="Methyltransf_11"/>
</dbReference>
<protein>
    <submittedName>
        <fullName evidence="3">Methyltransferase domain-containing protein</fullName>
    </submittedName>
</protein>
<dbReference type="Gene3D" id="3.40.50.150">
    <property type="entry name" value="Vaccinia Virus protein VP39"/>
    <property type="match status" value="1"/>
</dbReference>
<name>A0A1H7WYZ2_STRJI</name>
<organism evidence="3 4">
    <name type="scientific">Streptacidiphilus jiangxiensis</name>
    <dbReference type="NCBI Taxonomy" id="235985"/>
    <lineage>
        <taxon>Bacteria</taxon>
        <taxon>Bacillati</taxon>
        <taxon>Actinomycetota</taxon>
        <taxon>Actinomycetes</taxon>
        <taxon>Kitasatosporales</taxon>
        <taxon>Streptomycetaceae</taxon>
        <taxon>Streptacidiphilus</taxon>
    </lineage>
</organism>
<keyword evidence="3" id="KW-0808">Transferase</keyword>
<dbReference type="AlphaFoldDB" id="A0A1H7WYZ2"/>
<dbReference type="InterPro" id="IPR029063">
    <property type="entry name" value="SAM-dependent_MTases_sf"/>
</dbReference>
<feature type="transmembrane region" description="Helical" evidence="1">
    <location>
        <begin position="28"/>
        <end position="45"/>
    </location>
</feature>
<dbReference type="Proteomes" id="UP000183015">
    <property type="component" value="Unassembled WGS sequence"/>
</dbReference>
<proteinExistence type="predicted"/>
<dbReference type="eggNOG" id="COG2226">
    <property type="taxonomic scope" value="Bacteria"/>
</dbReference>
<keyword evidence="3" id="KW-0489">Methyltransferase</keyword>
<feature type="domain" description="Methyltransferase type 11" evidence="2">
    <location>
        <begin position="151"/>
        <end position="205"/>
    </location>
</feature>
<evidence type="ECO:0000259" key="2">
    <source>
        <dbReference type="Pfam" id="PF08241"/>
    </source>
</evidence>
<dbReference type="STRING" id="235985.SAMN05414137_12225"/>
<accession>A0A1H7WYZ2</accession>
<evidence type="ECO:0000256" key="1">
    <source>
        <dbReference type="SAM" id="Phobius"/>
    </source>
</evidence>
<dbReference type="GO" id="GO:0032259">
    <property type="term" value="P:methylation"/>
    <property type="evidence" value="ECO:0007669"/>
    <property type="project" value="UniProtKB-KW"/>
</dbReference>
<feature type="transmembrane region" description="Helical" evidence="1">
    <location>
        <begin position="57"/>
        <end position="78"/>
    </location>
</feature>
<keyword evidence="1" id="KW-0812">Transmembrane</keyword>
<dbReference type="OrthoDB" id="9805171at2"/>
<sequence>MRLLQLPRADAPAPTRPSGVREVARFNWPMYAVGATTVVLGWALARRLPVRPARLARAGAATAAALLVGSTAATWWVYDHARPFSFDWLDDLLPEGPGDHLVLSAGLDEAARPLAARHPGAAQCVVDLYDPALMTTGSIRRAHRLTGGAAQGALPGRPTALPVESAAHDSVFAVFAAHELRRREDREALFAECVRVLRPGGALVLVEHRRDAANAAAYGPGAWHFLPRAEWLRLADHAGLRRGAERRIAGLVTAFAFRKEAAA</sequence>
<evidence type="ECO:0000313" key="3">
    <source>
        <dbReference type="EMBL" id="SEM26846.1"/>
    </source>
</evidence>
<dbReference type="GO" id="GO:0008757">
    <property type="term" value="F:S-adenosylmethionine-dependent methyltransferase activity"/>
    <property type="evidence" value="ECO:0007669"/>
    <property type="project" value="InterPro"/>
</dbReference>
<dbReference type="SUPFAM" id="SSF53335">
    <property type="entry name" value="S-adenosyl-L-methionine-dependent methyltransferases"/>
    <property type="match status" value="1"/>
</dbReference>
<dbReference type="RefSeq" id="WP_052439011.1">
    <property type="nucleotide sequence ID" value="NZ_BBPN01000025.1"/>
</dbReference>
<dbReference type="EMBL" id="FOAZ01000022">
    <property type="protein sequence ID" value="SEM26846.1"/>
    <property type="molecule type" value="Genomic_DNA"/>
</dbReference>
<dbReference type="Pfam" id="PF08241">
    <property type="entry name" value="Methyltransf_11"/>
    <property type="match status" value="1"/>
</dbReference>
<keyword evidence="1" id="KW-1133">Transmembrane helix</keyword>
<evidence type="ECO:0000313" key="4">
    <source>
        <dbReference type="Proteomes" id="UP000183015"/>
    </source>
</evidence>